<evidence type="ECO:0000313" key="1">
    <source>
        <dbReference type="EMBL" id="EMY68649.1"/>
    </source>
</evidence>
<sequence length="63" mass="7223">MTDPCFRELSTDLMHFSAVKLFRFPCNLVTYTVSIFSVETTKSSRLINFAIFLISFLHSIASK</sequence>
<evidence type="ECO:0000313" key="2">
    <source>
        <dbReference type="Proteomes" id="UP000012227"/>
    </source>
</evidence>
<comment type="caution">
    <text evidence="1">The sequence shown here is derived from an EMBL/GenBank/DDBJ whole genome shotgun (WGS) entry which is preliminary data.</text>
</comment>
<dbReference type="STRING" id="1218591.LEP1GSC199_1875"/>
<dbReference type="EMBL" id="AOGY02000065">
    <property type="protein sequence ID" value="EMY68649.1"/>
    <property type="molecule type" value="Genomic_DNA"/>
</dbReference>
<proteinExistence type="predicted"/>
<protein>
    <submittedName>
        <fullName evidence="1">Uncharacterized protein</fullName>
    </submittedName>
</protein>
<gene>
    <name evidence="1" type="ORF">LEP1GSC199_1875</name>
</gene>
<dbReference type="Proteomes" id="UP000012227">
    <property type="component" value="Unassembled WGS sequence"/>
</dbReference>
<reference evidence="1 2" key="1">
    <citation type="submission" date="2013-03" db="EMBL/GenBank/DDBJ databases">
        <authorList>
            <person name="Harkins D.M."/>
            <person name="Durkin A.S."/>
            <person name="Brinkac L.M."/>
            <person name="Haft D.H."/>
            <person name="Selengut J.D."/>
            <person name="Sanka R."/>
            <person name="DePew J."/>
            <person name="Purushe J."/>
            <person name="Galloway R.L."/>
            <person name="Vinetz J.M."/>
            <person name="Sutton G.G."/>
            <person name="Nierman W.C."/>
            <person name="Fouts D.E."/>
        </authorList>
    </citation>
    <scope>NUCLEOTIDE SEQUENCE [LARGE SCALE GENOMIC DNA]</scope>
    <source>
        <strain evidence="1 2">Waz Holland</strain>
    </source>
</reference>
<dbReference type="AlphaFoldDB" id="N1VXG1"/>
<organism evidence="1 2">
    <name type="scientific">Leptospira vanthielii serovar Holland str. Waz Holland = ATCC 700522</name>
    <dbReference type="NCBI Taxonomy" id="1218591"/>
    <lineage>
        <taxon>Bacteria</taxon>
        <taxon>Pseudomonadati</taxon>
        <taxon>Spirochaetota</taxon>
        <taxon>Spirochaetia</taxon>
        <taxon>Leptospirales</taxon>
        <taxon>Leptospiraceae</taxon>
        <taxon>Leptospira</taxon>
    </lineage>
</organism>
<name>N1VXG1_9LEPT</name>
<accession>N1VXG1</accession>